<gene>
    <name evidence="13" type="ORF">ACFQZJ_17285</name>
</gene>
<evidence type="ECO:0000313" key="14">
    <source>
        <dbReference type="Proteomes" id="UP001597012"/>
    </source>
</evidence>
<keyword evidence="6 11" id="KW-0479">Metal-binding</keyword>
<keyword evidence="12" id="KW-0472">Membrane</keyword>
<dbReference type="PROSITE" id="PS51257">
    <property type="entry name" value="PROKAR_LIPOPROTEIN"/>
    <property type="match status" value="1"/>
</dbReference>
<evidence type="ECO:0000256" key="2">
    <source>
        <dbReference type="ARBA" id="ARBA00011955"/>
    </source>
</evidence>
<dbReference type="InterPro" id="IPR024932">
    <property type="entry name" value="ApbE"/>
</dbReference>
<keyword evidence="12" id="KW-0997">Cell inner membrane</keyword>
<keyword evidence="7 11" id="KW-0274">FAD</keyword>
<evidence type="ECO:0000256" key="1">
    <source>
        <dbReference type="ARBA" id="ARBA00001946"/>
    </source>
</evidence>
<comment type="function">
    <text evidence="12">Flavin transferase that catalyzes the transfer of the FMN moiety of FAD and its covalent binding to the hydroxyl group of a threonine residue in a target flavoprotein.</text>
</comment>
<dbReference type="Pfam" id="PF02424">
    <property type="entry name" value="ApbE"/>
    <property type="match status" value="1"/>
</dbReference>
<evidence type="ECO:0000256" key="4">
    <source>
        <dbReference type="ARBA" id="ARBA00022630"/>
    </source>
</evidence>
<dbReference type="PANTHER" id="PTHR30040:SF2">
    <property type="entry name" value="FAD:PROTEIN FMN TRANSFERASE"/>
    <property type="match status" value="1"/>
</dbReference>
<evidence type="ECO:0000313" key="13">
    <source>
        <dbReference type="EMBL" id="MFD0799228.1"/>
    </source>
</evidence>
<accession>A0ABW3B8W0</accession>
<dbReference type="PANTHER" id="PTHR30040">
    <property type="entry name" value="THIAMINE BIOSYNTHESIS LIPOPROTEIN APBE"/>
    <property type="match status" value="1"/>
</dbReference>
<dbReference type="Gene3D" id="3.10.520.10">
    <property type="entry name" value="ApbE-like domains"/>
    <property type="match status" value="1"/>
</dbReference>
<protein>
    <recommendedName>
        <fullName evidence="3 11">FAD:protein FMN transferase</fullName>
        <ecNumber evidence="2 11">2.7.1.180</ecNumber>
    </recommendedName>
    <alternativeName>
        <fullName evidence="9 11">Flavin transferase</fullName>
    </alternativeName>
</protein>
<evidence type="ECO:0000256" key="11">
    <source>
        <dbReference type="PIRNR" id="PIRNR006268"/>
    </source>
</evidence>
<keyword evidence="12" id="KW-1003">Cell membrane</keyword>
<keyword evidence="5 11" id="KW-0808">Transferase</keyword>
<organism evidence="13 14">
    <name type="scientific">Maribacter chungangensis</name>
    <dbReference type="NCBI Taxonomy" id="1069117"/>
    <lineage>
        <taxon>Bacteria</taxon>
        <taxon>Pseudomonadati</taxon>
        <taxon>Bacteroidota</taxon>
        <taxon>Flavobacteriia</taxon>
        <taxon>Flavobacteriales</taxon>
        <taxon>Flavobacteriaceae</taxon>
        <taxon>Maribacter</taxon>
    </lineage>
</organism>
<evidence type="ECO:0000256" key="10">
    <source>
        <dbReference type="ARBA" id="ARBA00048540"/>
    </source>
</evidence>
<keyword evidence="14" id="KW-1185">Reference proteome</keyword>
<evidence type="ECO:0000256" key="9">
    <source>
        <dbReference type="ARBA" id="ARBA00031306"/>
    </source>
</evidence>
<comment type="subcellular location">
    <subcellularLocation>
        <location evidence="12">Cell inner membrane</location>
        <topology evidence="12">Lipid-anchor</topology>
        <orientation evidence="12">Periplasmic side</orientation>
    </subcellularLocation>
</comment>
<evidence type="ECO:0000256" key="3">
    <source>
        <dbReference type="ARBA" id="ARBA00016337"/>
    </source>
</evidence>
<evidence type="ECO:0000256" key="6">
    <source>
        <dbReference type="ARBA" id="ARBA00022723"/>
    </source>
</evidence>
<comment type="catalytic activity">
    <reaction evidence="10 11 12">
        <text>L-threonyl-[protein] + FAD = FMN-L-threonyl-[protein] + AMP + H(+)</text>
        <dbReference type="Rhea" id="RHEA:36847"/>
        <dbReference type="Rhea" id="RHEA-COMP:11060"/>
        <dbReference type="Rhea" id="RHEA-COMP:11061"/>
        <dbReference type="ChEBI" id="CHEBI:15378"/>
        <dbReference type="ChEBI" id="CHEBI:30013"/>
        <dbReference type="ChEBI" id="CHEBI:57692"/>
        <dbReference type="ChEBI" id="CHEBI:74257"/>
        <dbReference type="ChEBI" id="CHEBI:456215"/>
        <dbReference type="EC" id="2.7.1.180"/>
    </reaction>
</comment>
<dbReference type="RefSeq" id="WP_379936152.1">
    <property type="nucleotide sequence ID" value="NZ_JBHTHY010000022.1"/>
</dbReference>
<comment type="caution">
    <text evidence="13">The sequence shown here is derived from an EMBL/GenBank/DDBJ whole genome shotgun (WGS) entry which is preliminary data.</text>
</comment>
<proteinExistence type="inferred from homology"/>
<dbReference type="SUPFAM" id="SSF143631">
    <property type="entry name" value="ApbE-like"/>
    <property type="match status" value="1"/>
</dbReference>
<comment type="similarity">
    <text evidence="11 12">Belongs to the ApbE family.</text>
</comment>
<comment type="cofactor">
    <cofactor evidence="1 12">
        <name>Mg(2+)</name>
        <dbReference type="ChEBI" id="CHEBI:18420"/>
    </cofactor>
</comment>
<dbReference type="PIRSF" id="PIRSF006268">
    <property type="entry name" value="ApbE"/>
    <property type="match status" value="1"/>
</dbReference>
<dbReference type="InterPro" id="IPR003374">
    <property type="entry name" value="ApbE-like_sf"/>
</dbReference>
<evidence type="ECO:0000256" key="7">
    <source>
        <dbReference type="ARBA" id="ARBA00022827"/>
    </source>
</evidence>
<evidence type="ECO:0000256" key="12">
    <source>
        <dbReference type="RuleBase" id="RU363002"/>
    </source>
</evidence>
<dbReference type="GO" id="GO:0016740">
    <property type="term" value="F:transferase activity"/>
    <property type="evidence" value="ECO:0007669"/>
    <property type="project" value="UniProtKB-KW"/>
</dbReference>
<keyword evidence="12" id="KW-0449">Lipoprotein</keyword>
<keyword evidence="4 11" id="KW-0285">Flavoprotein</keyword>
<dbReference type="EMBL" id="JBHTHY010000022">
    <property type="protein sequence ID" value="MFD0799228.1"/>
    <property type="molecule type" value="Genomic_DNA"/>
</dbReference>
<name>A0ABW3B8W0_9FLAO</name>
<keyword evidence="8 11" id="KW-0460">Magnesium</keyword>
<evidence type="ECO:0000256" key="8">
    <source>
        <dbReference type="ARBA" id="ARBA00022842"/>
    </source>
</evidence>
<dbReference type="EC" id="2.7.1.180" evidence="2 11"/>
<dbReference type="Proteomes" id="UP001597012">
    <property type="component" value="Unassembled WGS sequence"/>
</dbReference>
<sequence length="335" mass="37681">MKKYLFFIFWVGAVSCKSDTKEVIKNQSTGGIFGTSYSIIYLAERSLDYQQEIDSVFRVVNQSLSTYIPESDISRINRGDSTLQVDHMFKDVFELSRKIYRNTKGYFDPTVGTLVNAWGFGPGEEVAMDSTKVDSLLQYVGFDKVRISTQRTVVKENVNIYFDFNAIAKGYAIDRVAVLMDNKGIQNYLIEIGGEIVAKGRNTIKDKPWTLGIDNPENEEERELKLIINLKDRALASSGNYRKFRVDEQTGEKYVHTIDPITGFTKNSSTLGVTVLANDCATADGYATAFMAMDLDTAKKIIESDSGLDAYIIYVDVNGAIREYMTDGFKKVVLR</sequence>
<evidence type="ECO:0000256" key="5">
    <source>
        <dbReference type="ARBA" id="ARBA00022679"/>
    </source>
</evidence>
<reference evidence="14" key="1">
    <citation type="journal article" date="2019" name="Int. J. Syst. Evol. Microbiol.">
        <title>The Global Catalogue of Microorganisms (GCM) 10K type strain sequencing project: providing services to taxonomists for standard genome sequencing and annotation.</title>
        <authorList>
            <consortium name="The Broad Institute Genomics Platform"/>
            <consortium name="The Broad Institute Genome Sequencing Center for Infectious Disease"/>
            <person name="Wu L."/>
            <person name="Ma J."/>
        </authorList>
    </citation>
    <scope>NUCLEOTIDE SEQUENCE [LARGE SCALE GENOMIC DNA]</scope>
    <source>
        <strain evidence="14">CCUG 61948</strain>
    </source>
</reference>